<feature type="domain" description="Glycosyltransferase subfamily 4-like N-terminal" evidence="5">
    <location>
        <begin position="52"/>
        <end position="229"/>
    </location>
</feature>
<evidence type="ECO:0000313" key="6">
    <source>
        <dbReference type="EMBL" id="MDT0327526.1"/>
    </source>
</evidence>
<dbReference type="Pfam" id="PF13439">
    <property type="entry name" value="Glyco_transf_4"/>
    <property type="match status" value="1"/>
</dbReference>
<dbReference type="InterPro" id="IPR050194">
    <property type="entry name" value="Glycosyltransferase_grp1"/>
</dbReference>
<dbReference type="Pfam" id="PF00534">
    <property type="entry name" value="Glycos_transf_1"/>
    <property type="match status" value="1"/>
</dbReference>
<dbReference type="SUPFAM" id="SSF53756">
    <property type="entry name" value="UDP-Glycosyltransferase/glycogen phosphorylase"/>
    <property type="match status" value="1"/>
</dbReference>
<dbReference type="PANTHER" id="PTHR45947:SF3">
    <property type="entry name" value="SULFOQUINOVOSYL TRANSFERASE SQD2"/>
    <property type="match status" value="1"/>
</dbReference>
<feature type="compositionally biased region" description="Polar residues" evidence="3">
    <location>
        <begin position="1"/>
        <end position="13"/>
    </location>
</feature>
<feature type="region of interest" description="Disordered" evidence="3">
    <location>
        <begin position="1"/>
        <end position="32"/>
    </location>
</feature>
<organism evidence="6 7">
    <name type="scientific">Nocardiopsis lambiniae</name>
    <dbReference type="NCBI Taxonomy" id="3075539"/>
    <lineage>
        <taxon>Bacteria</taxon>
        <taxon>Bacillati</taxon>
        <taxon>Actinomycetota</taxon>
        <taxon>Actinomycetes</taxon>
        <taxon>Streptosporangiales</taxon>
        <taxon>Nocardiopsidaceae</taxon>
        <taxon>Nocardiopsis</taxon>
    </lineage>
</organism>
<dbReference type="PANTHER" id="PTHR45947">
    <property type="entry name" value="SULFOQUINOVOSYL TRANSFERASE SQD2"/>
    <property type="match status" value="1"/>
</dbReference>
<protein>
    <submittedName>
        <fullName evidence="6">Glycosyltransferase</fullName>
        <ecNumber evidence="6">2.4.-.-</ecNumber>
    </submittedName>
</protein>
<dbReference type="EMBL" id="JAVREP010000001">
    <property type="protein sequence ID" value="MDT0327526.1"/>
    <property type="molecule type" value="Genomic_DNA"/>
</dbReference>
<name>A0ABU2M4E3_9ACTN</name>
<keyword evidence="2 6" id="KW-0808">Transferase</keyword>
<keyword evidence="1 6" id="KW-0328">Glycosyltransferase</keyword>
<keyword evidence="7" id="KW-1185">Reference proteome</keyword>
<dbReference type="InterPro" id="IPR001296">
    <property type="entry name" value="Glyco_trans_1"/>
</dbReference>
<dbReference type="GO" id="GO:0016757">
    <property type="term" value="F:glycosyltransferase activity"/>
    <property type="evidence" value="ECO:0007669"/>
    <property type="project" value="UniProtKB-KW"/>
</dbReference>
<evidence type="ECO:0000256" key="1">
    <source>
        <dbReference type="ARBA" id="ARBA00022676"/>
    </source>
</evidence>
<gene>
    <name evidence="6" type="ORF">RM479_03785</name>
</gene>
<reference evidence="7" key="1">
    <citation type="submission" date="2023-07" db="EMBL/GenBank/DDBJ databases">
        <title>30 novel species of actinomycetes from the DSMZ collection.</title>
        <authorList>
            <person name="Nouioui I."/>
        </authorList>
    </citation>
    <scope>NUCLEOTIDE SEQUENCE [LARGE SCALE GENOMIC DNA]</scope>
    <source>
        <strain evidence="7">DSM 44743</strain>
    </source>
</reference>
<evidence type="ECO:0000313" key="7">
    <source>
        <dbReference type="Proteomes" id="UP001183390"/>
    </source>
</evidence>
<dbReference type="Gene3D" id="3.40.50.2000">
    <property type="entry name" value="Glycogen Phosphorylase B"/>
    <property type="match status" value="2"/>
</dbReference>
<feature type="domain" description="Glycosyl transferase family 1" evidence="4">
    <location>
        <begin position="244"/>
        <end position="402"/>
    </location>
</feature>
<evidence type="ECO:0000256" key="2">
    <source>
        <dbReference type="ARBA" id="ARBA00022679"/>
    </source>
</evidence>
<accession>A0ABU2M4E3</accession>
<proteinExistence type="predicted"/>
<dbReference type="InterPro" id="IPR028098">
    <property type="entry name" value="Glyco_trans_4-like_N"/>
</dbReference>
<comment type="caution">
    <text evidence="6">The sequence shown here is derived from an EMBL/GenBank/DDBJ whole genome shotgun (WGS) entry which is preliminary data.</text>
</comment>
<evidence type="ECO:0000259" key="5">
    <source>
        <dbReference type="Pfam" id="PF13439"/>
    </source>
</evidence>
<evidence type="ECO:0000259" key="4">
    <source>
        <dbReference type="Pfam" id="PF00534"/>
    </source>
</evidence>
<evidence type="ECO:0000256" key="3">
    <source>
        <dbReference type="SAM" id="MobiDB-lite"/>
    </source>
</evidence>
<dbReference type="EC" id="2.4.-.-" evidence="6"/>
<dbReference type="Proteomes" id="UP001183390">
    <property type="component" value="Unassembled WGS sequence"/>
</dbReference>
<dbReference type="RefSeq" id="WP_311510287.1">
    <property type="nucleotide sequence ID" value="NZ_JAVREP010000001.1"/>
</dbReference>
<sequence length="439" mass="47507">MPYSRPSPTTALNGASGAVASRPSPTTALDGASRPLRPLRILIAGDTYPPDVNGAGYFTHRLAEGLAERGHRVHVVCPSEEGEPYVRRNGRVMEHRLRSARMPLQDGMRAAVPLGAGGHIARLVRRLDPDVVHAQSHFTLSRSAIRAGRAAGIPVVLTNHFMPDNLYAHARIPEAMRAVVGDLAWRDMVRVAGEADHLTTPTPRAAALLREKGFAGEIESISCGIDLERFHPRSDRSAARGRFGLPDRDTIVFVGRLDEDKRIDDTIRALALVSREHDAQLALAGLGRDEEALRVLAAELGVADRVFFLGFVPDAELPLFYAAGDVFAIAAVAELQSIATLEAMATGLPVVVADAMALPHLVEEGRNGFLFPPGDPVRMADRLLTVLSAGRARSALGGTARELALRHDHHRSLERFEEVYRGLRPSALPPTRPERIAVA</sequence>